<reference evidence="4" key="1">
    <citation type="submission" date="2022-10" db="EMBL/GenBank/DDBJ databases">
        <title>Tapping the CABI collections for fungal endophytes: first genome assemblies for Collariella, Neodidymelliopsis, Ascochyta clinopodiicola, Didymella pomorum, Didymosphaeria variabile, Neocosmospora piperis and Neocucurbitaria cava.</title>
        <authorList>
            <person name="Hill R."/>
        </authorList>
    </citation>
    <scope>NUCLEOTIDE SEQUENCE</scope>
    <source>
        <strain evidence="4">IMI 356814</strain>
    </source>
</reference>
<name>A0A9W9CII8_9PLEO</name>
<dbReference type="InterPro" id="IPR036282">
    <property type="entry name" value="Glutathione-S-Trfase_C_sf"/>
</dbReference>
<dbReference type="PANTHER" id="PTHR44051:SF9">
    <property type="entry name" value="GLUTATHIONE S-TRANSFERASE 1"/>
    <property type="match status" value="1"/>
</dbReference>
<dbReference type="Gene3D" id="3.40.30.10">
    <property type="entry name" value="Glutaredoxin"/>
    <property type="match status" value="1"/>
</dbReference>
<dbReference type="InterPro" id="IPR004046">
    <property type="entry name" value="GST_C"/>
</dbReference>
<evidence type="ECO:0000259" key="3">
    <source>
        <dbReference type="PROSITE" id="PS50405"/>
    </source>
</evidence>
<keyword evidence="5" id="KW-1185">Reference proteome</keyword>
<dbReference type="Pfam" id="PF00043">
    <property type="entry name" value="GST_C"/>
    <property type="match status" value="1"/>
</dbReference>
<comment type="similarity">
    <text evidence="1">Belongs to the GST superfamily.</text>
</comment>
<feature type="domain" description="GST N-terminal" evidence="2">
    <location>
        <begin position="1"/>
        <end position="84"/>
    </location>
</feature>
<dbReference type="SUPFAM" id="SSF47616">
    <property type="entry name" value="GST C-terminal domain-like"/>
    <property type="match status" value="1"/>
</dbReference>
<evidence type="ECO:0008006" key="6">
    <source>
        <dbReference type="Google" id="ProtNLM"/>
    </source>
</evidence>
<dbReference type="PROSITE" id="PS50404">
    <property type="entry name" value="GST_NTER"/>
    <property type="match status" value="1"/>
</dbReference>
<dbReference type="InterPro" id="IPR036249">
    <property type="entry name" value="Thioredoxin-like_sf"/>
</dbReference>
<dbReference type="InterPro" id="IPR040079">
    <property type="entry name" value="Glutathione_S-Trfase"/>
</dbReference>
<dbReference type="Gene3D" id="1.20.1050.10">
    <property type="match status" value="1"/>
</dbReference>
<dbReference type="InterPro" id="IPR010987">
    <property type="entry name" value="Glutathione-S-Trfase_C-like"/>
</dbReference>
<gene>
    <name evidence="4" type="ORF">N0V83_008205</name>
</gene>
<dbReference type="SUPFAM" id="SSF52833">
    <property type="entry name" value="Thioredoxin-like"/>
    <property type="match status" value="1"/>
</dbReference>
<dbReference type="SFLD" id="SFLDG00358">
    <property type="entry name" value="Main_(cytGST)"/>
    <property type="match status" value="1"/>
</dbReference>
<dbReference type="Pfam" id="PF13409">
    <property type="entry name" value="GST_N_2"/>
    <property type="match status" value="1"/>
</dbReference>
<dbReference type="Proteomes" id="UP001140560">
    <property type="component" value="Unassembled WGS sequence"/>
</dbReference>
<evidence type="ECO:0000313" key="5">
    <source>
        <dbReference type="Proteomes" id="UP001140560"/>
    </source>
</evidence>
<comment type="caution">
    <text evidence="4">The sequence shown here is derived from an EMBL/GenBank/DDBJ whole genome shotgun (WGS) entry which is preliminary data.</text>
</comment>
<dbReference type="OrthoDB" id="2309723at2759"/>
<proteinExistence type="inferred from homology"/>
<dbReference type="SFLD" id="SFLDS00019">
    <property type="entry name" value="Glutathione_Transferase_(cytos"/>
    <property type="match status" value="1"/>
</dbReference>
<dbReference type="InterPro" id="IPR004045">
    <property type="entry name" value="Glutathione_S-Trfase_N"/>
</dbReference>
<protein>
    <recommendedName>
        <fullName evidence="6">Glutathione S-transferase</fullName>
    </recommendedName>
</protein>
<evidence type="ECO:0000313" key="4">
    <source>
        <dbReference type="EMBL" id="KAJ4365585.1"/>
    </source>
</evidence>
<dbReference type="PANTHER" id="PTHR44051">
    <property type="entry name" value="GLUTATHIONE S-TRANSFERASE-RELATED"/>
    <property type="match status" value="1"/>
</dbReference>
<evidence type="ECO:0000256" key="1">
    <source>
        <dbReference type="ARBA" id="ARBA00007409"/>
    </source>
</evidence>
<accession>A0A9W9CII8</accession>
<sequence length="294" mass="32445">MVLTVHHLGISQSERIVFLCEELGIEYKLVKHTRDPIMAPKSFKSLPGNQTGAAPFLEDSEAGITLSESGAICDYVLGKYAHEGGSKKLKKEYGDKGYVDFVYYYNFANGNLQPALSKAMLLAAAQVPQDNAMAQYAAHSVNQSLSMLDAHLKDNKWLAGEDFTVADCMIIYSLTTQRYFAPRSYEKYPNIVRYLKDIGERPAYQKAMEKGDPEMKLLLGAEAPEKSLVAGGRSGIGYLEEEVAKSIVCFCCVHPYCMLTSSYNVSDLNSGRVNMFVPSMTEVPPSWGVLEGSL</sequence>
<feature type="domain" description="GST C-terminal" evidence="3">
    <location>
        <begin position="94"/>
        <end position="217"/>
    </location>
</feature>
<evidence type="ECO:0000259" key="2">
    <source>
        <dbReference type="PROSITE" id="PS50404"/>
    </source>
</evidence>
<dbReference type="EMBL" id="JAPEUY010000015">
    <property type="protein sequence ID" value="KAJ4365585.1"/>
    <property type="molecule type" value="Genomic_DNA"/>
</dbReference>
<dbReference type="PROSITE" id="PS50405">
    <property type="entry name" value="GST_CTER"/>
    <property type="match status" value="1"/>
</dbReference>
<dbReference type="CDD" id="cd03046">
    <property type="entry name" value="GST_N_GTT1_like"/>
    <property type="match status" value="1"/>
</dbReference>
<dbReference type="AlphaFoldDB" id="A0A9W9CII8"/>
<organism evidence="4 5">
    <name type="scientific">Neocucurbitaria cava</name>
    <dbReference type="NCBI Taxonomy" id="798079"/>
    <lineage>
        <taxon>Eukaryota</taxon>
        <taxon>Fungi</taxon>
        <taxon>Dikarya</taxon>
        <taxon>Ascomycota</taxon>
        <taxon>Pezizomycotina</taxon>
        <taxon>Dothideomycetes</taxon>
        <taxon>Pleosporomycetidae</taxon>
        <taxon>Pleosporales</taxon>
        <taxon>Pleosporineae</taxon>
        <taxon>Cucurbitariaceae</taxon>
        <taxon>Neocucurbitaria</taxon>
    </lineage>
</organism>